<sequence>LLTLFFIGSSIVEAAFECYSGSYDEKATGAGTCNGEVCELVVQYKGMALNAIEKMTGSCISDQTTKLGCWKYQGEHKARISKIFFKIEMI</sequence>
<proteinExistence type="predicted"/>
<evidence type="ECO:0000313" key="2">
    <source>
        <dbReference type="Proteomes" id="UP001328107"/>
    </source>
</evidence>
<dbReference type="EMBL" id="BTRK01000002">
    <property type="protein sequence ID" value="GMR37647.1"/>
    <property type="molecule type" value="Genomic_DNA"/>
</dbReference>
<accession>A0AAN4ZGT5</accession>
<feature type="non-terminal residue" evidence="1">
    <location>
        <position position="1"/>
    </location>
</feature>
<protein>
    <submittedName>
        <fullName evidence="1">Uncharacterized protein</fullName>
    </submittedName>
</protein>
<evidence type="ECO:0000313" key="1">
    <source>
        <dbReference type="EMBL" id="GMR37647.1"/>
    </source>
</evidence>
<dbReference type="AlphaFoldDB" id="A0AAN4ZGT5"/>
<gene>
    <name evidence="1" type="ORF">PMAYCL1PPCAC_07842</name>
</gene>
<organism evidence="1 2">
    <name type="scientific">Pristionchus mayeri</name>
    <dbReference type="NCBI Taxonomy" id="1317129"/>
    <lineage>
        <taxon>Eukaryota</taxon>
        <taxon>Metazoa</taxon>
        <taxon>Ecdysozoa</taxon>
        <taxon>Nematoda</taxon>
        <taxon>Chromadorea</taxon>
        <taxon>Rhabditida</taxon>
        <taxon>Rhabditina</taxon>
        <taxon>Diplogasteromorpha</taxon>
        <taxon>Diplogasteroidea</taxon>
        <taxon>Neodiplogasteridae</taxon>
        <taxon>Pristionchus</taxon>
    </lineage>
</organism>
<name>A0AAN4ZGT5_9BILA</name>
<reference evidence="2" key="1">
    <citation type="submission" date="2022-10" db="EMBL/GenBank/DDBJ databases">
        <title>Genome assembly of Pristionchus species.</title>
        <authorList>
            <person name="Yoshida K."/>
            <person name="Sommer R.J."/>
        </authorList>
    </citation>
    <scope>NUCLEOTIDE SEQUENCE [LARGE SCALE GENOMIC DNA]</scope>
    <source>
        <strain evidence="2">RS5460</strain>
    </source>
</reference>
<comment type="caution">
    <text evidence="1">The sequence shown here is derived from an EMBL/GenBank/DDBJ whole genome shotgun (WGS) entry which is preliminary data.</text>
</comment>
<dbReference type="Proteomes" id="UP001328107">
    <property type="component" value="Unassembled WGS sequence"/>
</dbReference>
<keyword evidence="2" id="KW-1185">Reference proteome</keyword>